<dbReference type="Gene3D" id="3.30.2290.10">
    <property type="entry name" value="PmbA/TldD superfamily"/>
    <property type="match status" value="1"/>
</dbReference>
<dbReference type="PANTHER" id="PTHR43421">
    <property type="entry name" value="METALLOPROTEASE PMBA"/>
    <property type="match status" value="1"/>
</dbReference>
<dbReference type="Pfam" id="PF19289">
    <property type="entry name" value="PmbA_TldD_3rd"/>
    <property type="match status" value="1"/>
</dbReference>
<dbReference type="EMBL" id="CAAHFH010000002">
    <property type="protein sequence ID" value="VGO21568.1"/>
    <property type="molecule type" value="Genomic_DNA"/>
</dbReference>
<dbReference type="InterPro" id="IPR036059">
    <property type="entry name" value="TldD/PmbA_sf"/>
</dbReference>
<proteinExistence type="predicted"/>
<dbReference type="InterPro" id="IPR047657">
    <property type="entry name" value="PmbA"/>
</dbReference>
<evidence type="ECO:0000259" key="1">
    <source>
        <dbReference type="Pfam" id="PF19289"/>
    </source>
</evidence>
<keyword evidence="3" id="KW-1185">Reference proteome</keyword>
<dbReference type="GO" id="GO:0008237">
    <property type="term" value="F:metallopeptidase activity"/>
    <property type="evidence" value="ECO:0007669"/>
    <property type="project" value="InterPro"/>
</dbReference>
<dbReference type="InterPro" id="IPR045569">
    <property type="entry name" value="Metalloprtase-TldD/E_C"/>
</dbReference>
<evidence type="ECO:0000313" key="2">
    <source>
        <dbReference type="EMBL" id="VGO21568.1"/>
    </source>
</evidence>
<protein>
    <recommendedName>
        <fullName evidence="1">Metalloprotease TldD/E C-terminal domain-containing protein</fullName>
    </recommendedName>
</protein>
<dbReference type="InterPro" id="IPR035068">
    <property type="entry name" value="TldD/PmbA_N"/>
</dbReference>
<feature type="domain" description="Metalloprotease TldD/E C-terminal" evidence="1">
    <location>
        <begin position="237"/>
        <end position="417"/>
    </location>
</feature>
<dbReference type="SUPFAM" id="SSF111283">
    <property type="entry name" value="Putative modulator of DNA gyrase, PmbA/TldD"/>
    <property type="match status" value="1"/>
</dbReference>
<gene>
    <name evidence="2" type="ORF">SCARR_03642</name>
</gene>
<dbReference type="Proteomes" id="UP000346198">
    <property type="component" value="Unassembled WGS sequence"/>
</dbReference>
<dbReference type="RefSeq" id="WP_168433411.1">
    <property type="nucleotide sequence ID" value="NZ_CAAHFH010000002.1"/>
</dbReference>
<sequence length="460" mass="48964">MDQKSFLSEATAQLTALVESGTLRGWSLNATASRSHQRLFASPEGTALACHQSRRVEGEDCKLSVYSPGEDANHVGTAFIDLMPFRPIAEQLEEALELSRGSQNQAWTLAGPPAIPPAPVETCDPQLRDNPEAVMEDIENQFTQAFARANGCRLNSAELFVNYSISALTSSEGLAYEVEQSDVYLEAAMEKAGNENDKEVHEHDTSVAAADLDIADFVERCALQVAVLGDSEEPETSGSASILIGKDALSQMLEAVVMQLNCSNEYLKLPFLQPGDRFGGGEGDALQLQLDPTIPCMALSAAYAIDGMPARAGALIENNKVVDRIVGNRFGQYLGLEPNGLSGNLVVEAGTLTPDALQGTEYVEVIKFSSLLIDSQKLTWSSEIKLGRHIAADGSVTLIKGGVVSGNLKENFTGCRLSSTLGNVSSPPSSYSPALGYRGPDAMLITRGVSMAGQTKGENA</sequence>
<name>A0A6C2UN20_9BACT</name>
<dbReference type="PANTHER" id="PTHR43421:SF1">
    <property type="entry name" value="METALLOPROTEASE PMBA"/>
    <property type="match status" value="1"/>
</dbReference>
<evidence type="ECO:0000313" key="3">
    <source>
        <dbReference type="Proteomes" id="UP000346198"/>
    </source>
</evidence>
<dbReference type="GO" id="GO:0005829">
    <property type="term" value="C:cytosol"/>
    <property type="evidence" value="ECO:0007669"/>
    <property type="project" value="TreeGrafter"/>
</dbReference>
<organism evidence="2 3">
    <name type="scientific">Pontiella sulfatireligans</name>
    <dbReference type="NCBI Taxonomy" id="2750658"/>
    <lineage>
        <taxon>Bacteria</taxon>
        <taxon>Pseudomonadati</taxon>
        <taxon>Kiritimatiellota</taxon>
        <taxon>Kiritimatiellia</taxon>
        <taxon>Kiritimatiellales</taxon>
        <taxon>Pontiellaceae</taxon>
        <taxon>Pontiella</taxon>
    </lineage>
</organism>
<reference evidence="2 3" key="1">
    <citation type="submission" date="2019-04" db="EMBL/GenBank/DDBJ databases">
        <authorList>
            <person name="Van Vliet M D."/>
        </authorList>
    </citation>
    <scope>NUCLEOTIDE SEQUENCE [LARGE SCALE GENOMIC DNA]</scope>
    <source>
        <strain evidence="2 3">F21</strain>
    </source>
</reference>
<accession>A0A6C2UN20</accession>
<dbReference type="AlphaFoldDB" id="A0A6C2UN20"/>
<dbReference type="GO" id="GO:0006508">
    <property type="term" value="P:proteolysis"/>
    <property type="evidence" value="ECO:0007669"/>
    <property type="project" value="InterPro"/>
</dbReference>